<protein>
    <submittedName>
        <fullName evidence="4">Tetratricopeptide repeat protein</fullName>
    </submittedName>
</protein>
<dbReference type="InterPro" id="IPR050498">
    <property type="entry name" value="Ycf3"/>
</dbReference>
<feature type="repeat" description="TPR" evidence="3">
    <location>
        <begin position="121"/>
        <end position="154"/>
    </location>
</feature>
<dbReference type="SMART" id="SM00028">
    <property type="entry name" value="TPR"/>
    <property type="match status" value="5"/>
</dbReference>
<organism evidence="4 5">
    <name type="scientific">Fulvivirga sediminis</name>
    <dbReference type="NCBI Taxonomy" id="2803949"/>
    <lineage>
        <taxon>Bacteria</taxon>
        <taxon>Pseudomonadati</taxon>
        <taxon>Bacteroidota</taxon>
        <taxon>Cytophagia</taxon>
        <taxon>Cytophagales</taxon>
        <taxon>Fulvivirgaceae</taxon>
        <taxon>Fulvivirga</taxon>
    </lineage>
</organism>
<dbReference type="Gene3D" id="1.25.40.10">
    <property type="entry name" value="Tetratricopeptide repeat domain"/>
    <property type="match status" value="2"/>
</dbReference>
<dbReference type="PROSITE" id="PS51257">
    <property type="entry name" value="PROKAR_LIPOPROTEIN"/>
    <property type="match status" value="1"/>
</dbReference>
<dbReference type="AlphaFoldDB" id="A0A937FAL8"/>
<dbReference type="GO" id="GO:0009279">
    <property type="term" value="C:cell outer membrane"/>
    <property type="evidence" value="ECO:0007669"/>
    <property type="project" value="TreeGrafter"/>
</dbReference>
<comment type="caution">
    <text evidence="4">The sequence shown here is derived from an EMBL/GenBank/DDBJ whole genome shotgun (WGS) entry which is preliminary data.</text>
</comment>
<evidence type="ECO:0000313" key="5">
    <source>
        <dbReference type="Proteomes" id="UP000659388"/>
    </source>
</evidence>
<dbReference type="PROSITE" id="PS50005">
    <property type="entry name" value="TPR"/>
    <property type="match status" value="3"/>
</dbReference>
<dbReference type="GO" id="GO:0046813">
    <property type="term" value="P:receptor-mediated virion attachment to host cell"/>
    <property type="evidence" value="ECO:0007669"/>
    <property type="project" value="TreeGrafter"/>
</dbReference>
<reference evidence="4" key="1">
    <citation type="submission" date="2021-01" db="EMBL/GenBank/DDBJ databases">
        <title>Fulvivirga kasyanovii gen. nov., sp nov., a novel member of the phylum Bacteroidetes isolated from seawater in a mussel farm.</title>
        <authorList>
            <person name="Zhao L.-H."/>
            <person name="Wang Z.-J."/>
        </authorList>
    </citation>
    <scope>NUCLEOTIDE SEQUENCE</scope>
    <source>
        <strain evidence="4">2943</strain>
    </source>
</reference>
<dbReference type="InterPro" id="IPR019734">
    <property type="entry name" value="TPR_rpt"/>
</dbReference>
<dbReference type="PROSITE" id="PS50293">
    <property type="entry name" value="TPR_REGION"/>
    <property type="match status" value="1"/>
</dbReference>
<sequence length="198" mass="22542">MQKTFVVVLLALIIFSCKDERSELGDKYFKKGDYAKAVEAYTEYLKLEPAHVKSLYNRGRAYEELGQSEKAVADFKKVLSEDPMNANAYMSLASDFYYRQNDYENTVFYVDKSLKYDENNASAYTLKGKAFQKLGQLDQALTAYNDALSVDKQYADAYLSRGLLNVVKKRRSQACSDFKMAKSLGASNSDQVLKKYCN</sequence>
<name>A0A937FAL8_9BACT</name>
<feature type="repeat" description="TPR" evidence="3">
    <location>
        <begin position="18"/>
        <end position="51"/>
    </location>
</feature>
<evidence type="ECO:0000313" key="4">
    <source>
        <dbReference type="EMBL" id="MBL3658381.1"/>
    </source>
</evidence>
<accession>A0A937FAL8</accession>
<proteinExistence type="predicted"/>
<dbReference type="PANTHER" id="PTHR44858">
    <property type="entry name" value="TETRATRICOPEPTIDE REPEAT PROTEIN 6"/>
    <property type="match status" value="1"/>
</dbReference>
<evidence type="ECO:0000256" key="3">
    <source>
        <dbReference type="PROSITE-ProRule" id="PRU00339"/>
    </source>
</evidence>
<dbReference type="SUPFAM" id="SSF48452">
    <property type="entry name" value="TPR-like"/>
    <property type="match status" value="1"/>
</dbReference>
<evidence type="ECO:0000256" key="2">
    <source>
        <dbReference type="ARBA" id="ARBA00022803"/>
    </source>
</evidence>
<dbReference type="Pfam" id="PF13414">
    <property type="entry name" value="TPR_11"/>
    <property type="match status" value="1"/>
</dbReference>
<dbReference type="RefSeq" id="WP_202246173.1">
    <property type="nucleotide sequence ID" value="NZ_JAESIY010000012.1"/>
</dbReference>
<evidence type="ECO:0000256" key="1">
    <source>
        <dbReference type="ARBA" id="ARBA00022737"/>
    </source>
</evidence>
<dbReference type="EMBL" id="JAESIY010000012">
    <property type="protein sequence ID" value="MBL3658381.1"/>
    <property type="molecule type" value="Genomic_DNA"/>
</dbReference>
<dbReference type="Pfam" id="PF13432">
    <property type="entry name" value="TPR_16"/>
    <property type="match status" value="1"/>
</dbReference>
<keyword evidence="2 3" id="KW-0802">TPR repeat</keyword>
<dbReference type="Proteomes" id="UP000659388">
    <property type="component" value="Unassembled WGS sequence"/>
</dbReference>
<dbReference type="PANTHER" id="PTHR44858:SF1">
    <property type="entry name" value="UDP-N-ACETYLGLUCOSAMINE--PEPTIDE N-ACETYLGLUCOSAMINYLTRANSFERASE SPINDLY-RELATED"/>
    <property type="match status" value="1"/>
</dbReference>
<dbReference type="InterPro" id="IPR011990">
    <property type="entry name" value="TPR-like_helical_dom_sf"/>
</dbReference>
<feature type="repeat" description="TPR" evidence="3">
    <location>
        <begin position="52"/>
        <end position="85"/>
    </location>
</feature>
<keyword evidence="1" id="KW-0677">Repeat</keyword>
<keyword evidence="5" id="KW-1185">Reference proteome</keyword>
<gene>
    <name evidence="4" type="ORF">JL102_19675</name>
</gene>